<dbReference type="Proteomes" id="UP000694422">
    <property type="component" value="Unplaced"/>
</dbReference>
<protein>
    <recommendedName>
        <fullName evidence="12">Alpha-1-acid glycoprotein</fullName>
    </recommendedName>
</protein>
<feature type="signal peptide" evidence="9">
    <location>
        <begin position="1"/>
        <end position="18"/>
    </location>
</feature>
<keyword evidence="7" id="KW-0325">Glycoprotein</keyword>
<evidence type="ECO:0000256" key="7">
    <source>
        <dbReference type="ARBA" id="ARBA00023180"/>
    </source>
</evidence>
<feature type="compositionally biased region" description="Pro residues" evidence="8">
    <location>
        <begin position="115"/>
        <end position="135"/>
    </location>
</feature>
<dbReference type="InterPro" id="IPR001500">
    <property type="entry name" value="A1A_glycop"/>
</dbReference>
<keyword evidence="3" id="KW-0813">Transport</keyword>
<dbReference type="AlphaFoldDB" id="A0A8C9PY10"/>
<reference evidence="10" key="2">
    <citation type="submission" date="2025-09" db="UniProtKB">
        <authorList>
            <consortium name="Ensembl"/>
        </authorList>
    </citation>
    <scope>IDENTIFICATION</scope>
</reference>
<dbReference type="SUPFAM" id="SSF50814">
    <property type="entry name" value="Lipocalins"/>
    <property type="match status" value="1"/>
</dbReference>
<evidence type="ECO:0000256" key="8">
    <source>
        <dbReference type="SAM" id="MobiDB-lite"/>
    </source>
</evidence>
<evidence type="ECO:0000256" key="1">
    <source>
        <dbReference type="ARBA" id="ARBA00004613"/>
    </source>
</evidence>
<dbReference type="PRINTS" id="PR00708">
    <property type="entry name" value="A1AGLPROTEIN"/>
</dbReference>
<feature type="region of interest" description="Disordered" evidence="8">
    <location>
        <begin position="109"/>
        <end position="137"/>
    </location>
</feature>
<dbReference type="Ensembl" id="ENSSDAT00000015825.1">
    <property type="protein sequence ID" value="ENSSDAP00000013965.1"/>
    <property type="gene ID" value="ENSSDAG00000012596.1"/>
</dbReference>
<feature type="compositionally biased region" description="Low complexity" evidence="8">
    <location>
        <begin position="213"/>
        <end position="222"/>
    </location>
</feature>
<reference evidence="10" key="1">
    <citation type="submission" date="2025-08" db="UniProtKB">
        <authorList>
            <consortium name="Ensembl"/>
        </authorList>
    </citation>
    <scope>IDENTIFICATION</scope>
</reference>
<dbReference type="PANTHER" id="PTHR11967">
    <property type="entry name" value="ALPHA-1-ACID GLYCOPROTEIN"/>
    <property type="match status" value="1"/>
</dbReference>
<sequence length="222" mass="24424">MALPWALAVLSLLPLLEAQSPACANLTAKPITNATLDWLSGRWFYIGSVFLDPVFKQMVQKVQASDFSFTPNLTQDTILFHQYLSIEDHCEYNSSVLWVHRENATLSRYGEGLTPAPPGLPPGLPPPRAPHPGPHPACLLLLAADKPEATPEQLEGFREALECKGMDKSEIMYTDWKKVNMGDLGQPQRSREGKQHELERKKEPESSPGPPAGGHSSEPPAP</sequence>
<evidence type="ECO:0000256" key="5">
    <source>
        <dbReference type="ARBA" id="ARBA00022729"/>
    </source>
</evidence>
<evidence type="ECO:0000256" key="3">
    <source>
        <dbReference type="ARBA" id="ARBA00022448"/>
    </source>
</evidence>
<evidence type="ECO:0008006" key="12">
    <source>
        <dbReference type="Google" id="ProtNLM"/>
    </source>
</evidence>
<keyword evidence="6" id="KW-1015">Disulfide bond</keyword>
<dbReference type="Gene3D" id="2.40.128.20">
    <property type="match status" value="2"/>
</dbReference>
<keyword evidence="11" id="KW-1185">Reference proteome</keyword>
<dbReference type="GO" id="GO:0002682">
    <property type="term" value="P:regulation of immune system process"/>
    <property type="evidence" value="ECO:0007669"/>
    <property type="project" value="InterPro"/>
</dbReference>
<evidence type="ECO:0000256" key="2">
    <source>
        <dbReference type="ARBA" id="ARBA00006889"/>
    </source>
</evidence>
<evidence type="ECO:0000256" key="4">
    <source>
        <dbReference type="ARBA" id="ARBA00022525"/>
    </source>
</evidence>
<feature type="compositionally biased region" description="Basic and acidic residues" evidence="8">
    <location>
        <begin position="189"/>
        <end position="205"/>
    </location>
</feature>
<evidence type="ECO:0000313" key="10">
    <source>
        <dbReference type="Ensembl" id="ENSSDAP00000013965.1"/>
    </source>
</evidence>
<feature type="chain" id="PRO_5034968212" description="Alpha-1-acid glycoprotein" evidence="9">
    <location>
        <begin position="19"/>
        <end position="222"/>
    </location>
</feature>
<keyword evidence="5 9" id="KW-0732">Signal</keyword>
<evidence type="ECO:0000256" key="9">
    <source>
        <dbReference type="SAM" id="SignalP"/>
    </source>
</evidence>
<dbReference type="InterPro" id="IPR012674">
    <property type="entry name" value="Calycin"/>
</dbReference>
<evidence type="ECO:0000256" key="6">
    <source>
        <dbReference type="ARBA" id="ARBA00023157"/>
    </source>
</evidence>
<organism evidence="10 11">
    <name type="scientific">Spermophilus dauricus</name>
    <name type="common">Daurian ground squirrel</name>
    <dbReference type="NCBI Taxonomy" id="99837"/>
    <lineage>
        <taxon>Eukaryota</taxon>
        <taxon>Metazoa</taxon>
        <taxon>Chordata</taxon>
        <taxon>Craniata</taxon>
        <taxon>Vertebrata</taxon>
        <taxon>Euteleostomi</taxon>
        <taxon>Mammalia</taxon>
        <taxon>Eutheria</taxon>
        <taxon>Euarchontoglires</taxon>
        <taxon>Glires</taxon>
        <taxon>Rodentia</taxon>
        <taxon>Sciuromorpha</taxon>
        <taxon>Sciuridae</taxon>
        <taxon>Xerinae</taxon>
        <taxon>Marmotini</taxon>
        <taxon>Spermophilus</taxon>
    </lineage>
</organism>
<feature type="region of interest" description="Disordered" evidence="8">
    <location>
        <begin position="178"/>
        <end position="222"/>
    </location>
</feature>
<comment type="similarity">
    <text evidence="2">Belongs to the calycin superfamily. Lipocalin family.</text>
</comment>
<keyword evidence="4" id="KW-0964">Secreted</keyword>
<dbReference type="PANTHER" id="PTHR11967:SF2">
    <property type="entry name" value="ALPHA-1-ACID GLYCOPROTEIN 1"/>
    <property type="match status" value="1"/>
</dbReference>
<accession>A0A8C9PY10</accession>
<proteinExistence type="inferred from homology"/>
<evidence type="ECO:0000313" key="11">
    <source>
        <dbReference type="Proteomes" id="UP000694422"/>
    </source>
</evidence>
<name>A0A8C9PY10_SPEDA</name>
<dbReference type="GO" id="GO:0005615">
    <property type="term" value="C:extracellular space"/>
    <property type="evidence" value="ECO:0007669"/>
    <property type="project" value="InterPro"/>
</dbReference>
<comment type="subcellular location">
    <subcellularLocation>
        <location evidence="1">Secreted</location>
    </subcellularLocation>
</comment>